<sequence length="752" mass="84389">LALLQFKNSFNISSSCSYSKLESWKLNQGVRSGECCSWDGVECDEKTNHVVSLELNESCIYGSNNSNNTLFRLVHLQRLNLGSNDFIHSQIPSEIGQLSRLTHLDLSFSSFSGEIPVEISNLSSLVSLDLSRNLDFISYDGLLKLRKTSFRGLVQNMTNLKELDLEYVDISSTVPKVLANLSSLESLHLCGCELHGEFPASIENQLTGPIPPQINNLTSLSSLYLSSNKLQGSIPINFSRLNQLEFLDLHSNTLAGSLDLSSFFQLNQLTELILSFNSLSMHSTMATNGYLPTNSMDFFNLSHNLLTGFEQNPVIFQWAQIRTLDLRSNQLQGSLPLPPPSTISYLISHNQLTGELSPLICNLYSLEILDLSFNNLSRQLPHCLSNFSDLSVLDLRRNNFHGIIPTAWRDDCKLRMISISYNQLQGQIPKSLANCSSLQLVDFGNNQITDTFPSWLGNLSELRILILRSNHFYGVIDQKPKTKGFPSLQIIDLSGNGFVGKLPSVYLDMWEAMKTIQANHMTYMGENIRPNFTDVDTYYGEYDYSMTMFNKGVKLEYDKIQDIFLAIDFSNNRFEGKILEIIGNLKGLNLLNLSNNLLKGHISPSLASLSSLEGLDLSKNKLSGKIPPELAQLTFLAFFNVSYNELEWPIPQGKQFDTFQSNQYEGNLGLCGAPLTNKCEDALIISIMPRLGMATDRVFSGTRSDRILIEQIWVVIIGFETGSNFKNNTRCGFGSDSGFMYRVPTTRTRLYK</sequence>
<organism evidence="1 2">
    <name type="scientific">Manihot esculenta</name>
    <name type="common">Cassava</name>
    <name type="synonym">Jatropha manihot</name>
    <dbReference type="NCBI Taxonomy" id="3983"/>
    <lineage>
        <taxon>Eukaryota</taxon>
        <taxon>Viridiplantae</taxon>
        <taxon>Streptophyta</taxon>
        <taxon>Embryophyta</taxon>
        <taxon>Tracheophyta</taxon>
        <taxon>Spermatophyta</taxon>
        <taxon>Magnoliopsida</taxon>
        <taxon>eudicotyledons</taxon>
        <taxon>Gunneridae</taxon>
        <taxon>Pentapetalae</taxon>
        <taxon>rosids</taxon>
        <taxon>fabids</taxon>
        <taxon>Malpighiales</taxon>
        <taxon>Euphorbiaceae</taxon>
        <taxon>Crotonoideae</taxon>
        <taxon>Manihoteae</taxon>
        <taxon>Manihot</taxon>
    </lineage>
</organism>
<evidence type="ECO:0000313" key="1">
    <source>
        <dbReference type="EMBL" id="KAG8640497.1"/>
    </source>
</evidence>
<gene>
    <name evidence="1" type="ORF">MANES_13G063564v8</name>
</gene>
<name>A0ACB7GJX3_MANES</name>
<protein>
    <submittedName>
        <fullName evidence="1">Uncharacterized protein</fullName>
    </submittedName>
</protein>
<proteinExistence type="predicted"/>
<keyword evidence="2" id="KW-1185">Reference proteome</keyword>
<dbReference type="Proteomes" id="UP000091857">
    <property type="component" value="Chromosome 13"/>
</dbReference>
<comment type="caution">
    <text evidence="1">The sequence shown here is derived from an EMBL/GenBank/DDBJ whole genome shotgun (WGS) entry which is preliminary data.</text>
</comment>
<reference evidence="2" key="1">
    <citation type="journal article" date="2016" name="Nat. Biotechnol.">
        <title>Sequencing wild and cultivated cassava and related species reveals extensive interspecific hybridization and genetic diversity.</title>
        <authorList>
            <person name="Bredeson J.V."/>
            <person name="Lyons J.B."/>
            <person name="Prochnik S.E."/>
            <person name="Wu G.A."/>
            <person name="Ha C.M."/>
            <person name="Edsinger-Gonzales E."/>
            <person name="Grimwood J."/>
            <person name="Schmutz J."/>
            <person name="Rabbi I.Y."/>
            <person name="Egesi C."/>
            <person name="Nauluvula P."/>
            <person name="Lebot V."/>
            <person name="Ndunguru J."/>
            <person name="Mkamilo G."/>
            <person name="Bart R.S."/>
            <person name="Setter T.L."/>
            <person name="Gleadow R.M."/>
            <person name="Kulakow P."/>
            <person name="Ferguson M.E."/>
            <person name="Rounsley S."/>
            <person name="Rokhsar D.S."/>
        </authorList>
    </citation>
    <scope>NUCLEOTIDE SEQUENCE [LARGE SCALE GENOMIC DNA]</scope>
    <source>
        <strain evidence="2">cv. AM560-2</strain>
    </source>
</reference>
<evidence type="ECO:0000313" key="2">
    <source>
        <dbReference type="Proteomes" id="UP000091857"/>
    </source>
</evidence>
<dbReference type="EMBL" id="CM004399">
    <property type="protein sequence ID" value="KAG8640497.1"/>
    <property type="molecule type" value="Genomic_DNA"/>
</dbReference>
<feature type="non-terminal residue" evidence="1">
    <location>
        <position position="752"/>
    </location>
</feature>
<accession>A0ACB7GJX3</accession>